<proteinExistence type="predicted"/>
<protein>
    <submittedName>
        <fullName evidence="2">Uncharacterized protein</fullName>
    </submittedName>
</protein>
<feature type="region of interest" description="Disordered" evidence="1">
    <location>
        <begin position="119"/>
        <end position="158"/>
    </location>
</feature>
<keyword evidence="3" id="KW-1185">Reference proteome</keyword>
<dbReference type="Proteomes" id="UP000823388">
    <property type="component" value="Chromosome 7N"/>
</dbReference>
<comment type="caution">
    <text evidence="2">The sequence shown here is derived from an EMBL/GenBank/DDBJ whole genome shotgun (WGS) entry which is preliminary data.</text>
</comment>
<name>A0A8T0PZJ3_PANVG</name>
<evidence type="ECO:0000313" key="2">
    <source>
        <dbReference type="EMBL" id="KAG2567353.1"/>
    </source>
</evidence>
<evidence type="ECO:0000313" key="3">
    <source>
        <dbReference type="Proteomes" id="UP000823388"/>
    </source>
</evidence>
<reference evidence="2" key="1">
    <citation type="submission" date="2020-05" db="EMBL/GenBank/DDBJ databases">
        <title>WGS assembly of Panicum virgatum.</title>
        <authorList>
            <person name="Lovell J.T."/>
            <person name="Jenkins J."/>
            <person name="Shu S."/>
            <person name="Juenger T.E."/>
            <person name="Schmutz J."/>
        </authorList>
    </citation>
    <scope>NUCLEOTIDE SEQUENCE</scope>
    <source>
        <strain evidence="2">AP13</strain>
    </source>
</reference>
<feature type="compositionally biased region" description="Polar residues" evidence="1">
    <location>
        <begin position="127"/>
        <end position="137"/>
    </location>
</feature>
<accession>A0A8T0PZJ3</accession>
<sequence>MAHRVCEALSFALVYRTEGVDGSCIPRGSKQPRTLSLAGRRRPNSGEERFRSGKFRATTNCRATHPSAPPPAPRRFGWCALPIRARPRGAGTRRPNPAQPQFCPRRRHRPVKRTLGQGAVRGRPAGASQSDPAQFTGQGVHFWPRPRGRRRREDTGKPARTRRCLFCPLRARTAGIASHRIASPCRAQAHPRCRI</sequence>
<gene>
    <name evidence="2" type="ORF">PVAP13_7NG122724</name>
</gene>
<dbReference type="AlphaFoldDB" id="A0A8T0PZJ3"/>
<feature type="region of interest" description="Disordered" evidence="1">
    <location>
        <begin position="26"/>
        <end position="53"/>
    </location>
</feature>
<evidence type="ECO:0000256" key="1">
    <source>
        <dbReference type="SAM" id="MobiDB-lite"/>
    </source>
</evidence>
<dbReference type="EMBL" id="CM029050">
    <property type="protein sequence ID" value="KAG2567353.1"/>
    <property type="molecule type" value="Genomic_DNA"/>
</dbReference>
<organism evidence="2 3">
    <name type="scientific">Panicum virgatum</name>
    <name type="common">Blackwell switchgrass</name>
    <dbReference type="NCBI Taxonomy" id="38727"/>
    <lineage>
        <taxon>Eukaryota</taxon>
        <taxon>Viridiplantae</taxon>
        <taxon>Streptophyta</taxon>
        <taxon>Embryophyta</taxon>
        <taxon>Tracheophyta</taxon>
        <taxon>Spermatophyta</taxon>
        <taxon>Magnoliopsida</taxon>
        <taxon>Liliopsida</taxon>
        <taxon>Poales</taxon>
        <taxon>Poaceae</taxon>
        <taxon>PACMAD clade</taxon>
        <taxon>Panicoideae</taxon>
        <taxon>Panicodae</taxon>
        <taxon>Paniceae</taxon>
        <taxon>Panicinae</taxon>
        <taxon>Panicum</taxon>
        <taxon>Panicum sect. Hiantes</taxon>
    </lineage>
</organism>